<feature type="region of interest" description="Disordered" evidence="1">
    <location>
        <begin position="37"/>
        <end position="64"/>
    </location>
</feature>
<feature type="compositionally biased region" description="Basic residues" evidence="1">
    <location>
        <begin position="47"/>
        <end position="59"/>
    </location>
</feature>
<keyword evidence="4" id="KW-1185">Reference proteome</keyword>
<gene>
    <name evidence="3" type="ORF">LX32DRAFT_25240</name>
</gene>
<reference evidence="3" key="1">
    <citation type="submission" date="2021-06" db="EMBL/GenBank/DDBJ databases">
        <title>Comparative genomics, transcriptomics and evolutionary studies reveal genomic signatures of adaptation to plant cell wall in hemibiotrophic fungi.</title>
        <authorList>
            <consortium name="DOE Joint Genome Institute"/>
            <person name="Baroncelli R."/>
            <person name="Diaz J.F."/>
            <person name="Benocci T."/>
            <person name="Peng M."/>
            <person name="Battaglia E."/>
            <person name="Haridas S."/>
            <person name="Andreopoulos W."/>
            <person name="Labutti K."/>
            <person name="Pangilinan J."/>
            <person name="Floch G.L."/>
            <person name="Makela M.R."/>
            <person name="Henrissat B."/>
            <person name="Grigoriev I.V."/>
            <person name="Crouch J.A."/>
            <person name="De Vries R.P."/>
            <person name="Sukno S.A."/>
            <person name="Thon M.R."/>
        </authorList>
    </citation>
    <scope>NUCLEOTIDE SEQUENCE</scope>
    <source>
        <strain evidence="3">MAFF235873</strain>
    </source>
</reference>
<dbReference type="Proteomes" id="UP001232148">
    <property type="component" value="Unassembled WGS sequence"/>
</dbReference>
<comment type="caution">
    <text evidence="3">The sequence shown here is derived from an EMBL/GenBank/DDBJ whole genome shotgun (WGS) entry which is preliminary data.</text>
</comment>
<proteinExistence type="predicted"/>
<feature type="transmembrane region" description="Helical" evidence="2">
    <location>
        <begin position="12"/>
        <end position="30"/>
    </location>
</feature>
<keyword evidence="2" id="KW-1133">Transmembrane helix</keyword>
<evidence type="ECO:0000313" key="4">
    <source>
        <dbReference type="Proteomes" id="UP001232148"/>
    </source>
</evidence>
<evidence type="ECO:0000313" key="3">
    <source>
        <dbReference type="EMBL" id="KAK2033890.1"/>
    </source>
</evidence>
<evidence type="ECO:0000256" key="1">
    <source>
        <dbReference type="SAM" id="MobiDB-lite"/>
    </source>
</evidence>
<dbReference type="AlphaFoldDB" id="A0AAD9HRD7"/>
<keyword evidence="2" id="KW-0812">Transmembrane</keyword>
<name>A0AAD9HRD7_9PEZI</name>
<organism evidence="3 4">
    <name type="scientific">Colletotrichum zoysiae</name>
    <dbReference type="NCBI Taxonomy" id="1216348"/>
    <lineage>
        <taxon>Eukaryota</taxon>
        <taxon>Fungi</taxon>
        <taxon>Dikarya</taxon>
        <taxon>Ascomycota</taxon>
        <taxon>Pezizomycotina</taxon>
        <taxon>Sordariomycetes</taxon>
        <taxon>Hypocreomycetidae</taxon>
        <taxon>Glomerellales</taxon>
        <taxon>Glomerellaceae</taxon>
        <taxon>Colletotrichum</taxon>
        <taxon>Colletotrichum graminicola species complex</taxon>
    </lineage>
</organism>
<keyword evidence="2" id="KW-0472">Membrane</keyword>
<accession>A0AAD9HRD7</accession>
<evidence type="ECO:0000256" key="2">
    <source>
        <dbReference type="SAM" id="Phobius"/>
    </source>
</evidence>
<dbReference type="EMBL" id="MU842818">
    <property type="protein sequence ID" value="KAK2033890.1"/>
    <property type="molecule type" value="Genomic_DNA"/>
</dbReference>
<protein>
    <submittedName>
        <fullName evidence="3">Uncharacterized protein</fullName>
    </submittedName>
</protein>
<sequence length="84" mass="9238">MLRDGGDPVPSCPRCVACFVVLLLLGLAWWRCKTTQRPTVPAPPLERKKKKKSKTQKSKNKGEMIIQPATAINSNGGMFTLLSV</sequence>